<gene>
    <name evidence="1" type="ORF">RUMHYD_00096</name>
</gene>
<sequence>MKFVRTMRKTISRIDIELSSKIMYWTFVHKKLNLNTPTTFNEKLCWLKLREFPKNPQVIRCTDKYLVHNYIQEKGYKELLVKIIGVWEKTEDINWESLPNRFVLKCTHGCAYNIICTDKDTLDKKQAIKKLNTWLKEDFGLVSGEPHYSKIQRRIVCEEFLEGELKDYKFFCFNGIPRFYYVAITPNGDFHNMRCDFFWPNGEPADFYRLDHKRFESLPEMPNNLEQMLKIAKKLSEDFPFVRVDLMNVNNKLYFSELTFTPSAGIMPLAPDNADARIGEWLDLGVYNRM</sequence>
<name>C0CGY3_BLAHS</name>
<dbReference type="GeneID" id="86821264"/>
<dbReference type="RefSeq" id="WP_005944734.1">
    <property type="nucleotide sequence ID" value="NZ_CP136423.1"/>
</dbReference>
<dbReference type="EMBL" id="ACBZ01000002">
    <property type="protein sequence ID" value="EEG51039.1"/>
    <property type="molecule type" value="Genomic_DNA"/>
</dbReference>
<keyword evidence="2" id="KW-1185">Reference proteome</keyword>
<organism evidence="1 2">
    <name type="scientific">Blautia hydrogenotrophica (strain DSM 10507 / JCM 14656 / S5a33)</name>
    <name type="common">Ruminococcus hydrogenotrophicus</name>
    <dbReference type="NCBI Taxonomy" id="476272"/>
    <lineage>
        <taxon>Bacteria</taxon>
        <taxon>Bacillati</taxon>
        <taxon>Bacillota</taxon>
        <taxon>Clostridia</taxon>
        <taxon>Lachnospirales</taxon>
        <taxon>Lachnospiraceae</taxon>
        <taxon>Blautia</taxon>
    </lineage>
</organism>
<dbReference type="AlphaFoldDB" id="C0CGY3"/>
<evidence type="ECO:0000313" key="1">
    <source>
        <dbReference type="EMBL" id="EEG51039.1"/>
    </source>
</evidence>
<dbReference type="PATRIC" id="fig|476272.21.peg.3102"/>
<proteinExistence type="predicted"/>
<dbReference type="Pfam" id="PF14305">
    <property type="entry name" value="ATPgrasp_TupA"/>
    <property type="match status" value="1"/>
</dbReference>
<dbReference type="Proteomes" id="UP000003100">
    <property type="component" value="Unassembled WGS sequence"/>
</dbReference>
<protein>
    <recommendedName>
        <fullName evidence="3">Glycosyl transferase</fullName>
    </recommendedName>
</protein>
<evidence type="ECO:0008006" key="3">
    <source>
        <dbReference type="Google" id="ProtNLM"/>
    </source>
</evidence>
<reference evidence="1 2" key="1">
    <citation type="submission" date="2009-01" db="EMBL/GenBank/DDBJ databases">
        <authorList>
            <person name="Fulton L."/>
            <person name="Clifton S."/>
            <person name="Fulton B."/>
            <person name="Xu J."/>
            <person name="Minx P."/>
            <person name="Pepin K.H."/>
            <person name="Johnson M."/>
            <person name="Bhonagiri V."/>
            <person name="Nash W.E."/>
            <person name="Mardis E.R."/>
            <person name="Wilson R.K."/>
        </authorList>
    </citation>
    <scope>NUCLEOTIDE SEQUENCE [LARGE SCALE GENOMIC DNA]</scope>
    <source>
        <strain evidence="2">DSM 10507 / JCM 14656 / S5a33</strain>
    </source>
</reference>
<dbReference type="eggNOG" id="COG2182">
    <property type="taxonomic scope" value="Bacteria"/>
</dbReference>
<dbReference type="InterPro" id="IPR029465">
    <property type="entry name" value="ATPgrasp_TupA"/>
</dbReference>
<accession>C0CGY3</accession>
<evidence type="ECO:0000313" key="2">
    <source>
        <dbReference type="Proteomes" id="UP000003100"/>
    </source>
</evidence>
<comment type="caution">
    <text evidence="1">The sequence shown here is derived from an EMBL/GenBank/DDBJ whole genome shotgun (WGS) entry which is preliminary data.</text>
</comment>
<reference evidence="1 2" key="2">
    <citation type="submission" date="2009-02" db="EMBL/GenBank/DDBJ databases">
        <title>Draft genome sequence of Blautia hydrogenotrophica DSM 10507 (Ruminococcus hydrogenotrophicus DSM 10507).</title>
        <authorList>
            <person name="Sudarsanam P."/>
            <person name="Ley R."/>
            <person name="Guruge J."/>
            <person name="Turnbaugh P.J."/>
            <person name="Mahowald M."/>
            <person name="Liep D."/>
            <person name="Gordon J."/>
        </authorList>
    </citation>
    <scope>NUCLEOTIDE SEQUENCE [LARGE SCALE GENOMIC DNA]</scope>
    <source>
        <strain evidence="2">DSM 10507 / JCM 14656 / S5a33</strain>
    </source>
</reference>
<dbReference type="HOGENOM" id="CLU_056705_0_0_9"/>